<dbReference type="InterPro" id="IPR007315">
    <property type="entry name" value="PIG-V/Gpi18"/>
</dbReference>
<reference evidence="11" key="1">
    <citation type="journal article" date="2021" name="PeerJ">
        <title>Extensive microbial diversity within the chicken gut microbiome revealed by metagenomics and culture.</title>
        <authorList>
            <person name="Gilroy R."/>
            <person name="Ravi A."/>
            <person name="Getino M."/>
            <person name="Pursley I."/>
            <person name="Horton D.L."/>
            <person name="Alikhan N.F."/>
            <person name="Baker D."/>
            <person name="Gharbi K."/>
            <person name="Hall N."/>
            <person name="Watson M."/>
            <person name="Adriaenssens E.M."/>
            <person name="Foster-Nyarko E."/>
            <person name="Jarju S."/>
            <person name="Secka A."/>
            <person name="Antonio M."/>
            <person name="Oren A."/>
            <person name="Chaudhuri R.R."/>
            <person name="La Ragione R."/>
            <person name="Hildebrand F."/>
            <person name="Pallen M.J."/>
        </authorList>
    </citation>
    <scope>NUCLEOTIDE SEQUENCE</scope>
    <source>
        <strain evidence="11">ChiGjej4B4-18154</strain>
    </source>
</reference>
<evidence type="ECO:0000256" key="1">
    <source>
        <dbReference type="ARBA" id="ARBA00004477"/>
    </source>
</evidence>
<feature type="transmembrane region" description="Helical" evidence="10">
    <location>
        <begin position="144"/>
        <end position="165"/>
    </location>
</feature>
<comment type="subcellular location">
    <subcellularLocation>
        <location evidence="1">Endoplasmic reticulum membrane</location>
        <topology evidence="1">Multi-pass membrane protein</topology>
    </subcellularLocation>
</comment>
<evidence type="ECO:0000313" key="12">
    <source>
        <dbReference type="Proteomes" id="UP000824035"/>
    </source>
</evidence>
<keyword evidence="3" id="KW-0337">GPI-anchor biosynthesis</keyword>
<keyword evidence="9 10" id="KW-0472">Membrane</keyword>
<evidence type="ECO:0008006" key="13">
    <source>
        <dbReference type="Google" id="ProtNLM"/>
    </source>
</evidence>
<feature type="transmembrane region" description="Helical" evidence="10">
    <location>
        <begin position="319"/>
        <end position="340"/>
    </location>
</feature>
<keyword evidence="8 10" id="KW-1133">Transmembrane helix</keyword>
<dbReference type="GO" id="GO:0006506">
    <property type="term" value="P:GPI anchor biosynthetic process"/>
    <property type="evidence" value="ECO:0007669"/>
    <property type="project" value="UniProtKB-KW"/>
</dbReference>
<feature type="transmembrane region" description="Helical" evidence="10">
    <location>
        <begin position="388"/>
        <end position="408"/>
    </location>
</feature>
<keyword evidence="4" id="KW-0328">Glycosyltransferase</keyword>
<evidence type="ECO:0000256" key="4">
    <source>
        <dbReference type="ARBA" id="ARBA00022676"/>
    </source>
</evidence>
<accession>A0A9D2E4H6</accession>
<keyword evidence="5" id="KW-0808">Transferase</keyword>
<evidence type="ECO:0000256" key="7">
    <source>
        <dbReference type="ARBA" id="ARBA00022824"/>
    </source>
</evidence>
<name>A0A9D2E4H6_9FIRM</name>
<dbReference type="GO" id="GO:0016020">
    <property type="term" value="C:membrane"/>
    <property type="evidence" value="ECO:0007669"/>
    <property type="project" value="GOC"/>
</dbReference>
<dbReference type="PANTHER" id="PTHR12468">
    <property type="entry name" value="GPI MANNOSYLTRANSFERASE 2"/>
    <property type="match status" value="1"/>
</dbReference>
<feature type="transmembrane region" description="Helical" evidence="10">
    <location>
        <begin position="46"/>
        <end position="71"/>
    </location>
</feature>
<evidence type="ECO:0000313" key="11">
    <source>
        <dbReference type="EMBL" id="HIZ30625.1"/>
    </source>
</evidence>
<keyword evidence="6 10" id="KW-0812">Transmembrane</keyword>
<evidence type="ECO:0000256" key="6">
    <source>
        <dbReference type="ARBA" id="ARBA00022692"/>
    </source>
</evidence>
<feature type="transmembrane region" description="Helical" evidence="10">
    <location>
        <begin position="6"/>
        <end position="25"/>
    </location>
</feature>
<gene>
    <name evidence="11" type="ORF">H9813_05250</name>
</gene>
<feature type="transmembrane region" description="Helical" evidence="10">
    <location>
        <begin position="177"/>
        <end position="210"/>
    </location>
</feature>
<dbReference type="EMBL" id="DXBV01000048">
    <property type="protein sequence ID" value="HIZ30625.1"/>
    <property type="molecule type" value="Genomic_DNA"/>
</dbReference>
<comment type="caution">
    <text evidence="11">The sequence shown here is derived from an EMBL/GenBank/DDBJ whole genome shotgun (WGS) entry which is preliminary data.</text>
</comment>
<evidence type="ECO:0000256" key="3">
    <source>
        <dbReference type="ARBA" id="ARBA00022502"/>
    </source>
</evidence>
<dbReference type="GO" id="GO:0000009">
    <property type="term" value="F:alpha-1,6-mannosyltransferase activity"/>
    <property type="evidence" value="ECO:0007669"/>
    <property type="project" value="InterPro"/>
</dbReference>
<proteinExistence type="predicted"/>
<reference evidence="11" key="2">
    <citation type="submission" date="2021-04" db="EMBL/GenBank/DDBJ databases">
        <authorList>
            <person name="Gilroy R."/>
        </authorList>
    </citation>
    <scope>NUCLEOTIDE SEQUENCE</scope>
    <source>
        <strain evidence="11">ChiGjej4B4-18154</strain>
    </source>
</reference>
<comment type="pathway">
    <text evidence="2">Glycolipid biosynthesis; glycosylphosphatidylinositol-anchor biosynthesis.</text>
</comment>
<dbReference type="AlphaFoldDB" id="A0A9D2E4H6"/>
<feature type="transmembrane region" description="Helical" evidence="10">
    <location>
        <begin position="216"/>
        <end position="244"/>
    </location>
</feature>
<evidence type="ECO:0000256" key="8">
    <source>
        <dbReference type="ARBA" id="ARBA00022989"/>
    </source>
</evidence>
<evidence type="ECO:0000256" key="2">
    <source>
        <dbReference type="ARBA" id="ARBA00004687"/>
    </source>
</evidence>
<sequence>MGVFLGHFGGGLMLLFVALLALRCAKRLGLVFWPAVPARPAAPRWAPGPGALALAALGVLAAQCFFVWLGWLDLGQSGGLEAFLRCFWERFTTAGDSPHYLLLARQGYVAEGDAAKYIVFYPLYPLAVRLVHTLLTPFSVSWEGAALAVSWLCWGGAGAAMLALAGQDLPKEQAVCAVALMAFYPFGFFALGVFTESLFLLLCLLCMYFARRGRWLPAGVLGALAALCRNQGLVLLLPLVYLWLRARRQQKQGPASLALALPLLAWGGYLALNARLFGDPFAFMEFQRAPPWYQSVKWISENLTQHWQMALEYPGLAPFLYHAQLALYFAAMALLLWGLWKQCPTHWLIWGGAYIGLCYLAGWLISGGRYVFGCIPLFLIGASLPRPARWLLAAVSAFFLWKMGVYYMQGQAIM</sequence>
<evidence type="ECO:0000256" key="9">
    <source>
        <dbReference type="ARBA" id="ARBA00023136"/>
    </source>
</evidence>
<dbReference type="PANTHER" id="PTHR12468:SF2">
    <property type="entry name" value="GPI MANNOSYLTRANSFERASE 2"/>
    <property type="match status" value="1"/>
</dbReference>
<evidence type="ECO:0000256" key="10">
    <source>
        <dbReference type="SAM" id="Phobius"/>
    </source>
</evidence>
<feature type="transmembrane region" description="Helical" evidence="10">
    <location>
        <begin position="256"/>
        <end position="277"/>
    </location>
</feature>
<evidence type="ECO:0000256" key="5">
    <source>
        <dbReference type="ARBA" id="ARBA00022679"/>
    </source>
</evidence>
<keyword evidence="7" id="KW-0256">Endoplasmic reticulum</keyword>
<protein>
    <recommendedName>
        <fullName evidence="13">Glycosyltransferase RgtA/B/C/D-like domain-containing protein</fullName>
    </recommendedName>
</protein>
<dbReference type="Proteomes" id="UP000824035">
    <property type="component" value="Unassembled WGS sequence"/>
</dbReference>
<dbReference type="GO" id="GO:0004376">
    <property type="term" value="F:GPI mannosyltransferase activity"/>
    <property type="evidence" value="ECO:0007669"/>
    <property type="project" value="InterPro"/>
</dbReference>
<feature type="transmembrane region" description="Helical" evidence="10">
    <location>
        <begin position="347"/>
        <end position="368"/>
    </location>
</feature>
<organism evidence="11 12">
    <name type="scientific">Candidatus Allofournierella merdipullorum</name>
    <dbReference type="NCBI Taxonomy" id="2838595"/>
    <lineage>
        <taxon>Bacteria</taxon>
        <taxon>Bacillati</taxon>
        <taxon>Bacillota</taxon>
        <taxon>Clostridia</taxon>
        <taxon>Eubacteriales</taxon>
        <taxon>Oscillospiraceae</taxon>
        <taxon>Allofournierella</taxon>
    </lineage>
</organism>
<dbReference type="GO" id="GO:0031501">
    <property type="term" value="C:mannosyltransferase complex"/>
    <property type="evidence" value="ECO:0007669"/>
    <property type="project" value="TreeGrafter"/>
</dbReference>